<evidence type="ECO:0000313" key="9">
    <source>
        <dbReference type="Proteomes" id="UP000308652"/>
    </source>
</evidence>
<dbReference type="SUPFAM" id="SSF116846">
    <property type="entry name" value="MIT domain"/>
    <property type="match status" value="1"/>
</dbReference>
<keyword evidence="3" id="KW-0378">Hydrolase</keyword>
<evidence type="ECO:0000313" key="8">
    <source>
        <dbReference type="EMBL" id="TFK45065.1"/>
    </source>
</evidence>
<dbReference type="Gene3D" id="1.20.58.80">
    <property type="entry name" value="Phosphotransferase system, lactose/cellobiose-type IIA subunit"/>
    <property type="match status" value="1"/>
</dbReference>
<dbReference type="SMART" id="SM00230">
    <property type="entry name" value="CysPc"/>
    <property type="match status" value="1"/>
</dbReference>
<evidence type="ECO:0000256" key="1">
    <source>
        <dbReference type="ARBA" id="ARBA00010193"/>
    </source>
</evidence>
<dbReference type="Gene3D" id="2.60.120.380">
    <property type="match status" value="2"/>
</dbReference>
<dbReference type="EMBL" id="ML213590">
    <property type="protein sequence ID" value="TFK45065.1"/>
    <property type="molecule type" value="Genomic_DNA"/>
</dbReference>
<protein>
    <recommendedName>
        <fullName evidence="7">Calpain catalytic domain-containing protein</fullName>
    </recommendedName>
</protein>
<evidence type="ECO:0000256" key="4">
    <source>
        <dbReference type="ARBA" id="ARBA00022807"/>
    </source>
</evidence>
<comment type="similarity">
    <text evidence="1">Belongs to the peptidase C2 family. PalB/RIM13 subfamily.</text>
</comment>
<sequence>MNQRGQPSEVRDAETTYTKAMKAELAKGYDLAFRLYVKTAESFLHLSMSNVATDRDKLKWKANASKAMERAEKIKKFVERPKSGTRPSGGDTSASEVRLTPIAINHFSPQEQFYVLKKGALVNGLSFPLWDEPLPPQHISLPFDDPDGQPPLSPEQCKASPIWLRPPTHEKADPHLLKDRTFSIEKVKDHRRVLPQDILQHVVTDCSVCASISVCLEHDRRFGSSLAESSLYHYGGENATLPSKETGRYDVKILFNGAWRRVIIDDKLPYKPVDNTLMCMSVLPPADSLNPLSEEQIFWPSLLEKGYMKLMGGYDFPGSNSSIDLHALAGWIPDHIEIRSSRFEREKSWERVLDGFTSGHCVVTVGTGTYSGLRWRNIELLPSHSYAVVNVVETEEERTFTVLDSWVRPSDDGNKQSRALHIPWSNVLDLFDGIYLSWDPRTRSNILTFHCMWMRHNDEEPCHHVRLKFTNGCSEDEEIWVLLTRHIVDTKRTSDFIALKVEMEDDLLPAARAVDLHMMSATGTYTNSTHVLVRTRIPSSQMSGSLSIFASYEGESGQVGFTLTAYAPVDMKIAWDEHIPVPPFSSKVEGTLINKNAGGNCTYPTFMVNPQYSLHIHPYKNTTLSRGGGNKAKISLILQTKKDVPVNIAVVWSQGQRVTEISEKDLAASSGAYTYGLARVTKELPVGDYTVIVSAFEAYHTGPFSLKVECSNPFDVQDILQEGAGMYDKIMKGAWDSNTAVGGPSSHRYSRNPIFELDIPSLAQIKIRLQLLHPSTAVALNVTVFPVSPTLTLQRHVATSGGYDDAIAGVVTPQVALRAGKYWIVPSTYHPGVEAGFKLIVYSTIGDIKISKRES</sequence>
<dbReference type="Pfam" id="PF00648">
    <property type="entry name" value="Peptidase_C2"/>
    <property type="match status" value="1"/>
</dbReference>
<dbReference type="SMART" id="SM00720">
    <property type="entry name" value="calpain_III"/>
    <property type="match status" value="1"/>
</dbReference>
<dbReference type="InterPro" id="IPR022683">
    <property type="entry name" value="Calpain_III"/>
</dbReference>
<evidence type="ECO:0000256" key="2">
    <source>
        <dbReference type="ARBA" id="ARBA00022670"/>
    </source>
</evidence>
<comment type="caution">
    <text evidence="5">Lacks conserved residue(s) required for the propagation of feature annotation.</text>
</comment>
<dbReference type="SUPFAM" id="SSF54001">
    <property type="entry name" value="Cysteine proteinases"/>
    <property type="match status" value="1"/>
</dbReference>
<dbReference type="PROSITE" id="PS50203">
    <property type="entry name" value="CALPAIN_CAT"/>
    <property type="match status" value="1"/>
</dbReference>
<dbReference type="SUPFAM" id="SSF49758">
    <property type="entry name" value="Calpain large subunit, middle domain (domain III)"/>
    <property type="match status" value="2"/>
</dbReference>
<feature type="domain" description="Calpain catalytic" evidence="7">
    <location>
        <begin position="128"/>
        <end position="435"/>
    </location>
</feature>
<dbReference type="PANTHER" id="PTHR46143">
    <property type="entry name" value="CALPAIN-7"/>
    <property type="match status" value="1"/>
</dbReference>
<dbReference type="InterPro" id="IPR036181">
    <property type="entry name" value="MIT_dom_sf"/>
</dbReference>
<evidence type="ECO:0000256" key="6">
    <source>
        <dbReference type="SAM" id="MobiDB-lite"/>
    </source>
</evidence>
<evidence type="ECO:0000256" key="5">
    <source>
        <dbReference type="PROSITE-ProRule" id="PRU00239"/>
    </source>
</evidence>
<proteinExistence type="inferred from homology"/>
<reference evidence="8 9" key="1">
    <citation type="journal article" date="2019" name="Nat. Ecol. Evol.">
        <title>Megaphylogeny resolves global patterns of mushroom evolution.</title>
        <authorList>
            <person name="Varga T."/>
            <person name="Krizsan K."/>
            <person name="Foldi C."/>
            <person name="Dima B."/>
            <person name="Sanchez-Garcia M."/>
            <person name="Sanchez-Ramirez S."/>
            <person name="Szollosi G.J."/>
            <person name="Szarkandi J.G."/>
            <person name="Papp V."/>
            <person name="Albert L."/>
            <person name="Andreopoulos W."/>
            <person name="Angelini C."/>
            <person name="Antonin V."/>
            <person name="Barry K.W."/>
            <person name="Bougher N.L."/>
            <person name="Buchanan P."/>
            <person name="Buyck B."/>
            <person name="Bense V."/>
            <person name="Catcheside P."/>
            <person name="Chovatia M."/>
            <person name="Cooper J."/>
            <person name="Damon W."/>
            <person name="Desjardin D."/>
            <person name="Finy P."/>
            <person name="Geml J."/>
            <person name="Haridas S."/>
            <person name="Hughes K."/>
            <person name="Justo A."/>
            <person name="Karasinski D."/>
            <person name="Kautmanova I."/>
            <person name="Kiss B."/>
            <person name="Kocsube S."/>
            <person name="Kotiranta H."/>
            <person name="LaButti K.M."/>
            <person name="Lechner B.E."/>
            <person name="Liimatainen K."/>
            <person name="Lipzen A."/>
            <person name="Lukacs Z."/>
            <person name="Mihaltcheva S."/>
            <person name="Morgado L.N."/>
            <person name="Niskanen T."/>
            <person name="Noordeloos M.E."/>
            <person name="Ohm R.A."/>
            <person name="Ortiz-Santana B."/>
            <person name="Ovrebo C."/>
            <person name="Racz N."/>
            <person name="Riley R."/>
            <person name="Savchenko A."/>
            <person name="Shiryaev A."/>
            <person name="Soop K."/>
            <person name="Spirin V."/>
            <person name="Szebenyi C."/>
            <person name="Tomsovsky M."/>
            <person name="Tulloss R.E."/>
            <person name="Uehling J."/>
            <person name="Grigoriev I.V."/>
            <person name="Vagvolgyi C."/>
            <person name="Papp T."/>
            <person name="Martin F.M."/>
            <person name="Miettinen O."/>
            <person name="Hibbett D.S."/>
            <person name="Nagy L.G."/>
        </authorList>
    </citation>
    <scope>NUCLEOTIDE SEQUENCE [LARGE SCALE GENOMIC DNA]</scope>
    <source>
        <strain evidence="8 9">CBS 166.37</strain>
    </source>
</reference>
<organism evidence="8 9">
    <name type="scientific">Crucibulum laeve</name>
    <dbReference type="NCBI Taxonomy" id="68775"/>
    <lineage>
        <taxon>Eukaryota</taxon>
        <taxon>Fungi</taxon>
        <taxon>Dikarya</taxon>
        <taxon>Basidiomycota</taxon>
        <taxon>Agaricomycotina</taxon>
        <taxon>Agaricomycetes</taxon>
        <taxon>Agaricomycetidae</taxon>
        <taxon>Agaricales</taxon>
        <taxon>Agaricineae</taxon>
        <taxon>Nidulariaceae</taxon>
        <taxon>Crucibulum</taxon>
    </lineage>
</organism>
<gene>
    <name evidence="8" type="ORF">BDQ12DRAFT_674049</name>
</gene>
<dbReference type="InterPro" id="IPR036213">
    <property type="entry name" value="Calpain_III_sf"/>
</dbReference>
<dbReference type="InterPro" id="IPR051297">
    <property type="entry name" value="PalB/RIM13"/>
</dbReference>
<dbReference type="GO" id="GO:0004198">
    <property type="term" value="F:calcium-dependent cysteine-type endopeptidase activity"/>
    <property type="evidence" value="ECO:0007669"/>
    <property type="project" value="InterPro"/>
</dbReference>
<dbReference type="InterPro" id="IPR038765">
    <property type="entry name" value="Papain-like_cys_pep_sf"/>
</dbReference>
<dbReference type="STRING" id="68775.A0A5C3MK50"/>
<evidence type="ECO:0000256" key="3">
    <source>
        <dbReference type="ARBA" id="ARBA00022801"/>
    </source>
</evidence>
<dbReference type="Proteomes" id="UP000308652">
    <property type="component" value="Unassembled WGS sequence"/>
</dbReference>
<name>A0A5C3MK50_9AGAR</name>
<keyword evidence="9" id="KW-1185">Reference proteome</keyword>
<dbReference type="OrthoDB" id="167576at2759"/>
<feature type="region of interest" description="Disordered" evidence="6">
    <location>
        <begin position="77"/>
        <end position="96"/>
    </location>
</feature>
<accession>A0A5C3MK50</accession>
<keyword evidence="4" id="KW-0788">Thiol protease</keyword>
<keyword evidence="2" id="KW-0645">Protease</keyword>
<dbReference type="GO" id="GO:0006508">
    <property type="term" value="P:proteolysis"/>
    <property type="evidence" value="ECO:0007669"/>
    <property type="project" value="UniProtKB-KW"/>
</dbReference>
<dbReference type="PANTHER" id="PTHR46143:SF1">
    <property type="entry name" value="CALPAIN-7"/>
    <property type="match status" value="1"/>
</dbReference>
<dbReference type="AlphaFoldDB" id="A0A5C3MK50"/>
<evidence type="ECO:0000259" key="7">
    <source>
        <dbReference type="PROSITE" id="PS50203"/>
    </source>
</evidence>
<dbReference type="InterPro" id="IPR001300">
    <property type="entry name" value="Peptidase_C2_calpain_cat"/>
</dbReference>